<accession>A0AAF0ILG2</accession>
<protein>
    <submittedName>
        <fullName evidence="2">Uncharacterized protein</fullName>
    </submittedName>
</protein>
<organism evidence="2 3">
    <name type="scientific">Emydomyces testavorans</name>
    <dbReference type="NCBI Taxonomy" id="2070801"/>
    <lineage>
        <taxon>Eukaryota</taxon>
        <taxon>Fungi</taxon>
        <taxon>Dikarya</taxon>
        <taxon>Ascomycota</taxon>
        <taxon>Pezizomycotina</taxon>
        <taxon>Eurotiomycetes</taxon>
        <taxon>Eurotiomycetidae</taxon>
        <taxon>Onygenales</taxon>
        <taxon>Nannizziopsiaceae</taxon>
        <taxon>Emydomyces</taxon>
    </lineage>
</organism>
<name>A0AAF0ILG2_9EURO</name>
<evidence type="ECO:0000313" key="3">
    <source>
        <dbReference type="Proteomes" id="UP001219355"/>
    </source>
</evidence>
<keyword evidence="3" id="KW-1185">Reference proteome</keyword>
<dbReference type="Proteomes" id="UP001219355">
    <property type="component" value="Chromosome 5"/>
</dbReference>
<dbReference type="EMBL" id="CP120631">
    <property type="protein sequence ID" value="WEW61975.1"/>
    <property type="molecule type" value="Genomic_DNA"/>
</dbReference>
<feature type="region of interest" description="Disordered" evidence="1">
    <location>
        <begin position="197"/>
        <end position="216"/>
    </location>
</feature>
<proteinExistence type="predicted"/>
<reference evidence="2" key="1">
    <citation type="submission" date="2023-03" db="EMBL/GenBank/DDBJ databases">
        <title>Emydomyces testavorans Genome Sequence.</title>
        <authorList>
            <person name="Hoyer L."/>
        </authorList>
    </citation>
    <scope>NUCLEOTIDE SEQUENCE</scope>
    <source>
        <strain evidence="2">16-2883</strain>
    </source>
</reference>
<evidence type="ECO:0000256" key="1">
    <source>
        <dbReference type="SAM" id="MobiDB-lite"/>
    </source>
</evidence>
<dbReference type="InterPro" id="IPR022190">
    <property type="entry name" value="DUF3716"/>
</dbReference>
<dbReference type="Pfam" id="PF12511">
    <property type="entry name" value="DUF3716"/>
    <property type="match status" value="1"/>
</dbReference>
<gene>
    <name evidence="2" type="ORF">PRK78_007475</name>
</gene>
<dbReference type="AlphaFoldDB" id="A0AAF0ILG2"/>
<sequence length="282" mass="30867">MKSPSPAKPVEHRIVAAPIAAPQSTFLGASSFFGIDFVTPTSVSKHFASGLPLRQLEHSSEDNALVYEIVCPEKHITRRFYVALAAQAAKAIAEMPLLRPIEWRGQQDLLNIRTVNKGSPSNAAVIYTRGSESSTPCSRCQRGLGPFVRCITAQGPRGEVVGFGACSSCIWSAQPHLCTLRDDREYLASKNETHRARSLSLKKAPKPTRVPSKSSTRSFPTLKAFMKEIAPYQDDPKVIRAARDAVRGALTTLNKCLATLEAASRKDLAEDELSSDGWNEFR</sequence>
<evidence type="ECO:0000313" key="2">
    <source>
        <dbReference type="EMBL" id="WEW61975.1"/>
    </source>
</evidence>